<dbReference type="EMBL" id="MWPX01000006">
    <property type="protein sequence ID" value="OUM49462.1"/>
    <property type="molecule type" value="Genomic_DNA"/>
</dbReference>
<sequence length="45" mass="4992">MDVLYLANNAKEPNDQFLSVVGYGGLFISAILLVRVAIHAVRKFK</sequence>
<name>A0A1Y3MPF5_9BACI</name>
<gene>
    <name evidence="1" type="ORF">BW425_07875</name>
</gene>
<dbReference type="Proteomes" id="UP000195321">
    <property type="component" value="Unassembled WGS sequence"/>
</dbReference>
<evidence type="ECO:0000313" key="2">
    <source>
        <dbReference type="Proteomes" id="UP000195321"/>
    </source>
</evidence>
<protein>
    <submittedName>
        <fullName evidence="1">ABC transporter</fullName>
    </submittedName>
</protein>
<dbReference type="AlphaFoldDB" id="A0A1Y3MPF5"/>
<proteinExistence type="predicted"/>
<comment type="caution">
    <text evidence="1">The sequence shown here is derived from an EMBL/GenBank/DDBJ whole genome shotgun (WGS) entry which is preliminary data.</text>
</comment>
<organism evidence="1 2">
    <name type="scientific">Bacillus pseudomycoides</name>
    <dbReference type="NCBI Taxonomy" id="64104"/>
    <lineage>
        <taxon>Bacteria</taxon>
        <taxon>Bacillati</taxon>
        <taxon>Bacillota</taxon>
        <taxon>Bacilli</taxon>
        <taxon>Bacillales</taxon>
        <taxon>Bacillaceae</taxon>
        <taxon>Bacillus</taxon>
        <taxon>Bacillus cereus group</taxon>
    </lineage>
</organism>
<evidence type="ECO:0000313" key="1">
    <source>
        <dbReference type="EMBL" id="OUM49462.1"/>
    </source>
</evidence>
<accession>A0A1Y3MPF5</accession>
<reference evidence="1 2" key="1">
    <citation type="submission" date="2017-02" db="EMBL/GenBank/DDBJ databases">
        <title>Bacillus pseudomycoides isolate FSL K6-0042.</title>
        <authorList>
            <person name="Kovac J."/>
        </authorList>
    </citation>
    <scope>NUCLEOTIDE SEQUENCE [LARGE SCALE GENOMIC DNA]</scope>
    <source>
        <strain evidence="1 2">FSL K6-0042</strain>
    </source>
</reference>